<evidence type="ECO:0000313" key="2">
    <source>
        <dbReference type="Proteomes" id="UP000683551"/>
    </source>
</evidence>
<sequence>MAAKQAIPAKLPATIKPTKIIRTDQYTIGVAPVTQPEHRSEFWYVAIPGPSGNWITRSIVRVCHQNGRNLEAEVHAWAEQALAR</sequence>
<dbReference type="EMBL" id="CP071137">
    <property type="protein sequence ID" value="QWY77745.1"/>
    <property type="molecule type" value="Genomic_DNA"/>
</dbReference>
<accession>A0A9E6MZ52</accession>
<dbReference type="Proteomes" id="UP000683551">
    <property type="component" value="Chromosome"/>
</dbReference>
<name>A0A9E6MZ52_9PROT</name>
<reference evidence="1" key="1">
    <citation type="submission" date="2021-02" db="EMBL/GenBank/DDBJ databases">
        <title>Comparative genomics of Ferrovum myxofaciens strains, predominant extremophile bacteria forming large biofilm stalactites in acid mine ecosystems.</title>
        <authorList>
            <person name="Burkartova K."/>
            <person name="Ridl J."/>
            <person name="Pajer P."/>
            <person name="Falteisek L."/>
        </authorList>
    </citation>
    <scope>NUCLEOTIDE SEQUENCE</scope>
    <source>
        <strain evidence="1">MI1III</strain>
    </source>
</reference>
<gene>
    <name evidence="1" type="ORF">JZL65_01265</name>
</gene>
<proteinExistence type="predicted"/>
<dbReference type="RefSeq" id="WP_273145133.1">
    <property type="nucleotide sequence ID" value="NZ_CP053675.1"/>
</dbReference>
<dbReference type="AlphaFoldDB" id="A0A9E6MZ52"/>
<evidence type="ECO:0000313" key="1">
    <source>
        <dbReference type="EMBL" id="QWY77745.1"/>
    </source>
</evidence>
<organism evidence="1 2">
    <name type="scientific">Ferrovum myxofaciens</name>
    <dbReference type="NCBI Taxonomy" id="416213"/>
    <lineage>
        <taxon>Bacteria</taxon>
        <taxon>Pseudomonadati</taxon>
        <taxon>Pseudomonadota</taxon>
        <taxon>Betaproteobacteria</taxon>
        <taxon>Ferrovales</taxon>
        <taxon>Ferrovaceae</taxon>
        <taxon>Ferrovum</taxon>
    </lineage>
</organism>
<protein>
    <submittedName>
        <fullName evidence="1">Uncharacterized protein</fullName>
    </submittedName>
</protein>